<protein>
    <recommendedName>
        <fullName evidence="1">CdiI immunity protein domain-containing protein</fullName>
    </recommendedName>
</protein>
<evidence type="ECO:0000259" key="1">
    <source>
        <dbReference type="Pfam" id="PF18593"/>
    </source>
</evidence>
<proteinExistence type="predicted"/>
<gene>
    <name evidence="2" type="ORF">CI15_09990</name>
</gene>
<keyword evidence="3" id="KW-1185">Reference proteome</keyword>
<dbReference type="Pfam" id="PF18593">
    <property type="entry name" value="CdiI_2"/>
    <property type="match status" value="1"/>
</dbReference>
<reference evidence="2 3" key="1">
    <citation type="journal article" date="2015" name="Int. J. Syst. Evol. Microbiol.">
        <title>Burkholderia monticola sp. nov., isolated from mountain soil.</title>
        <authorList>
            <person name="Baek I."/>
            <person name="Seo B."/>
            <person name="Lee I."/>
            <person name="Yi H."/>
            <person name="Chun J."/>
        </authorList>
    </citation>
    <scope>NUCLEOTIDE SEQUENCE [LARGE SCALE GENOMIC DNA]</scope>
    <source>
        <strain evidence="2 3">JC2948</strain>
    </source>
</reference>
<name>A0A149PWH2_9BURK</name>
<dbReference type="AlphaFoldDB" id="A0A149PWH2"/>
<accession>A0A149PWH2</accession>
<dbReference type="OrthoDB" id="8852337at2"/>
<evidence type="ECO:0000313" key="3">
    <source>
        <dbReference type="Proteomes" id="UP000075613"/>
    </source>
</evidence>
<evidence type="ECO:0000313" key="2">
    <source>
        <dbReference type="EMBL" id="KXU89344.1"/>
    </source>
</evidence>
<dbReference type="Proteomes" id="UP000075613">
    <property type="component" value="Unassembled WGS sequence"/>
</dbReference>
<dbReference type="RefSeq" id="WP_062127094.1">
    <property type="nucleotide sequence ID" value="NZ_LRBG01000005.1"/>
</dbReference>
<dbReference type="EMBL" id="LRBG01000005">
    <property type="protein sequence ID" value="KXU89344.1"/>
    <property type="molecule type" value="Genomic_DNA"/>
</dbReference>
<organism evidence="2 3">
    <name type="scientific">Paraburkholderia monticola</name>
    <dbReference type="NCBI Taxonomy" id="1399968"/>
    <lineage>
        <taxon>Bacteria</taxon>
        <taxon>Pseudomonadati</taxon>
        <taxon>Pseudomonadota</taxon>
        <taxon>Betaproteobacteria</taxon>
        <taxon>Burkholderiales</taxon>
        <taxon>Burkholderiaceae</taxon>
        <taxon>Paraburkholderia</taxon>
    </lineage>
</organism>
<feature type="domain" description="CdiI immunity protein" evidence="1">
    <location>
        <begin position="6"/>
        <end position="90"/>
    </location>
</feature>
<sequence>MNYGTYDNLEQLLMGRFHEDYSIYGNSIPELVHSYNMTPDERAAMLDEITRFELVNSDCLDIAFESLFGCDCDPTLWGHTTASFLDELKHLLRE</sequence>
<comment type="caution">
    <text evidence="2">The sequence shown here is derived from an EMBL/GenBank/DDBJ whole genome shotgun (WGS) entry which is preliminary data.</text>
</comment>
<dbReference type="InterPro" id="IPR041129">
    <property type="entry name" value="CdiI_2"/>
</dbReference>